<feature type="coiled-coil region" evidence="10">
    <location>
        <begin position="218"/>
        <end position="294"/>
    </location>
</feature>
<keyword evidence="7" id="KW-0472">Membrane</keyword>
<feature type="region of interest" description="Disordered" evidence="11">
    <location>
        <begin position="92"/>
        <end position="117"/>
    </location>
</feature>
<dbReference type="InterPro" id="IPR019177">
    <property type="entry name" value="Golgin_subfamily_A_member_5"/>
</dbReference>
<dbReference type="PANTHER" id="PTHR13815">
    <property type="entry name" value="GOLGIN-84"/>
    <property type="match status" value="1"/>
</dbReference>
<keyword evidence="6 10" id="KW-0175">Coiled coil</keyword>
<feature type="region of interest" description="Disordered" evidence="11">
    <location>
        <begin position="38"/>
        <end position="62"/>
    </location>
</feature>
<comment type="subcellular location">
    <subcellularLocation>
        <location evidence="1">Golgi apparatus membrane</location>
        <topology evidence="1">Single-pass type IV membrane protein</topology>
    </subcellularLocation>
</comment>
<keyword evidence="13" id="KW-1185">Reference proteome</keyword>
<dbReference type="AlphaFoldDB" id="A0AAD1TPM0"/>
<organism evidence="12 13">
    <name type="scientific">Pelobates cultripes</name>
    <name type="common">Western spadefoot toad</name>
    <dbReference type="NCBI Taxonomy" id="61616"/>
    <lineage>
        <taxon>Eukaryota</taxon>
        <taxon>Metazoa</taxon>
        <taxon>Chordata</taxon>
        <taxon>Craniata</taxon>
        <taxon>Vertebrata</taxon>
        <taxon>Euteleostomi</taxon>
        <taxon>Amphibia</taxon>
        <taxon>Batrachia</taxon>
        <taxon>Anura</taxon>
        <taxon>Pelobatoidea</taxon>
        <taxon>Pelobatidae</taxon>
        <taxon>Pelobates</taxon>
    </lineage>
</organism>
<dbReference type="GO" id="GO:0007030">
    <property type="term" value="P:Golgi organization"/>
    <property type="evidence" value="ECO:0007669"/>
    <property type="project" value="InterPro"/>
</dbReference>
<evidence type="ECO:0000256" key="11">
    <source>
        <dbReference type="SAM" id="MobiDB-lite"/>
    </source>
</evidence>
<evidence type="ECO:0000256" key="1">
    <source>
        <dbReference type="ARBA" id="ARBA00004409"/>
    </source>
</evidence>
<evidence type="ECO:0000256" key="8">
    <source>
        <dbReference type="ARBA" id="ARBA00024833"/>
    </source>
</evidence>
<proteinExistence type="predicted"/>
<dbReference type="GO" id="GO:0000301">
    <property type="term" value="P:retrograde transport, vesicle recycling within Golgi"/>
    <property type="evidence" value="ECO:0007669"/>
    <property type="project" value="TreeGrafter"/>
</dbReference>
<protein>
    <recommendedName>
        <fullName evidence="2">Golgin subfamily A member 5</fullName>
    </recommendedName>
    <alternativeName>
        <fullName evidence="9">Golgin-84</fullName>
    </alternativeName>
</protein>
<accession>A0AAD1TPM0</accession>
<feature type="compositionally biased region" description="Basic and acidic residues" evidence="11">
    <location>
        <begin position="48"/>
        <end position="57"/>
    </location>
</feature>
<keyword evidence="4" id="KW-1133">Transmembrane helix</keyword>
<reference evidence="12" key="1">
    <citation type="submission" date="2022-03" db="EMBL/GenBank/DDBJ databases">
        <authorList>
            <person name="Alioto T."/>
            <person name="Alioto T."/>
            <person name="Gomez Garrido J."/>
        </authorList>
    </citation>
    <scope>NUCLEOTIDE SEQUENCE</scope>
</reference>
<dbReference type="Proteomes" id="UP001295444">
    <property type="component" value="Chromosome 13"/>
</dbReference>
<evidence type="ECO:0000256" key="6">
    <source>
        <dbReference type="ARBA" id="ARBA00023054"/>
    </source>
</evidence>
<dbReference type="EMBL" id="OW240924">
    <property type="protein sequence ID" value="CAH2327714.1"/>
    <property type="molecule type" value="Genomic_DNA"/>
</dbReference>
<evidence type="ECO:0000256" key="9">
    <source>
        <dbReference type="ARBA" id="ARBA00032404"/>
    </source>
</evidence>
<feature type="compositionally biased region" description="Low complexity" evidence="11">
    <location>
        <begin position="150"/>
        <end position="170"/>
    </location>
</feature>
<keyword evidence="5" id="KW-0333">Golgi apparatus</keyword>
<feature type="region of interest" description="Disordered" evidence="11">
    <location>
        <begin position="135"/>
        <end position="217"/>
    </location>
</feature>
<evidence type="ECO:0000256" key="10">
    <source>
        <dbReference type="SAM" id="Coils"/>
    </source>
</evidence>
<dbReference type="GO" id="GO:0000139">
    <property type="term" value="C:Golgi membrane"/>
    <property type="evidence" value="ECO:0007669"/>
    <property type="project" value="UniProtKB-SubCell"/>
</dbReference>
<evidence type="ECO:0000256" key="5">
    <source>
        <dbReference type="ARBA" id="ARBA00023034"/>
    </source>
</evidence>
<dbReference type="GO" id="GO:0031985">
    <property type="term" value="C:Golgi cisterna"/>
    <property type="evidence" value="ECO:0007669"/>
    <property type="project" value="TreeGrafter"/>
</dbReference>
<evidence type="ECO:0000256" key="4">
    <source>
        <dbReference type="ARBA" id="ARBA00022989"/>
    </source>
</evidence>
<evidence type="ECO:0000256" key="3">
    <source>
        <dbReference type="ARBA" id="ARBA00022692"/>
    </source>
</evidence>
<feature type="compositionally biased region" description="Low complexity" evidence="11">
    <location>
        <begin position="96"/>
        <end position="106"/>
    </location>
</feature>
<evidence type="ECO:0000256" key="7">
    <source>
        <dbReference type="ARBA" id="ARBA00023136"/>
    </source>
</evidence>
<gene>
    <name evidence="12" type="ORF">PECUL_23A036008</name>
</gene>
<evidence type="ECO:0000256" key="2">
    <source>
        <dbReference type="ARBA" id="ARBA00020370"/>
    </source>
</evidence>
<feature type="compositionally biased region" description="Basic and acidic residues" evidence="11">
    <location>
        <begin position="135"/>
        <end position="148"/>
    </location>
</feature>
<evidence type="ECO:0000313" key="13">
    <source>
        <dbReference type="Proteomes" id="UP001295444"/>
    </source>
</evidence>
<evidence type="ECO:0000313" key="12">
    <source>
        <dbReference type="EMBL" id="CAH2327714.1"/>
    </source>
</evidence>
<comment type="function">
    <text evidence="8">Involved in maintaining Golgi structure. Stimulates the formation of Golgi stacks and ribbons. Involved in intra-Golgi retrograde transport.</text>
</comment>
<name>A0AAD1TPM0_PELCU</name>
<sequence>MSWFTDLAGKAEDLLNLVDQGAATALSKSKEDDVLLTGSYPSAGLEQENEKNTDKHQSYGKSSFISSAADNIKHQKATMLAGTANVKTGTRTAMEVSHSSSSVPSHRATNQFVRRKKSEPDDELLFDFLNSSDKVHNSSLDSKKETSKETVSVSPSAARSSSKSVKTSESLITKTQDKPSDTQSEINIQEDVINESKVSETEKNSNHGTNGDQKSHELSNLRLENQLLRSEVQSLNQEMATLIQRSKETHEELNEARTRIEKWNSNNSKSDRSARELRAQVDDLTEAMAAKDSQLAVLKIRLQEADQLLHSRTEALEILQSEKSRYIYT</sequence>
<dbReference type="PANTHER" id="PTHR13815:SF7">
    <property type="entry name" value="GOLGIN SUBFAMILY A MEMBER 5"/>
    <property type="match status" value="1"/>
</dbReference>
<keyword evidence="3" id="KW-0812">Transmembrane</keyword>